<evidence type="ECO:0000313" key="2">
    <source>
        <dbReference type="EMBL" id="KAJ8361714.1"/>
    </source>
</evidence>
<feature type="region of interest" description="Disordered" evidence="1">
    <location>
        <begin position="39"/>
        <end position="132"/>
    </location>
</feature>
<dbReference type="Proteomes" id="UP001221898">
    <property type="component" value="Unassembled WGS sequence"/>
</dbReference>
<dbReference type="AlphaFoldDB" id="A0AAD7VYS6"/>
<sequence length="132" mass="15018">MRQRLQVPKKSRQVKPGEEKALVRRPLQNCFTGKTGVKPIQLQWHPRDTPPPPPSVHQLPGSRTAYLPPHKKRKTARQGKLGTSRTGKTYARWRSNGRSTDLTTTTFPVSNSCRRDHTPSLLRTRASRASQF</sequence>
<proteinExistence type="predicted"/>
<evidence type="ECO:0000313" key="3">
    <source>
        <dbReference type="Proteomes" id="UP001221898"/>
    </source>
</evidence>
<feature type="compositionally biased region" description="Basic residues" evidence="1">
    <location>
        <begin position="1"/>
        <end position="13"/>
    </location>
</feature>
<organism evidence="2 3">
    <name type="scientific">Aldrovandia affinis</name>
    <dbReference type="NCBI Taxonomy" id="143900"/>
    <lineage>
        <taxon>Eukaryota</taxon>
        <taxon>Metazoa</taxon>
        <taxon>Chordata</taxon>
        <taxon>Craniata</taxon>
        <taxon>Vertebrata</taxon>
        <taxon>Euteleostomi</taxon>
        <taxon>Actinopterygii</taxon>
        <taxon>Neopterygii</taxon>
        <taxon>Teleostei</taxon>
        <taxon>Notacanthiformes</taxon>
        <taxon>Halosauridae</taxon>
        <taxon>Aldrovandia</taxon>
    </lineage>
</organism>
<evidence type="ECO:0000256" key="1">
    <source>
        <dbReference type="SAM" id="MobiDB-lite"/>
    </source>
</evidence>
<name>A0AAD7VYS6_9TELE</name>
<comment type="caution">
    <text evidence="2">The sequence shown here is derived from an EMBL/GenBank/DDBJ whole genome shotgun (WGS) entry which is preliminary data.</text>
</comment>
<reference evidence="2" key="1">
    <citation type="journal article" date="2023" name="Science">
        <title>Genome structures resolve the early diversification of teleost fishes.</title>
        <authorList>
            <person name="Parey E."/>
            <person name="Louis A."/>
            <person name="Montfort J."/>
            <person name="Bouchez O."/>
            <person name="Roques C."/>
            <person name="Iampietro C."/>
            <person name="Lluch J."/>
            <person name="Castinel A."/>
            <person name="Donnadieu C."/>
            <person name="Desvignes T."/>
            <person name="Floi Bucao C."/>
            <person name="Jouanno E."/>
            <person name="Wen M."/>
            <person name="Mejri S."/>
            <person name="Dirks R."/>
            <person name="Jansen H."/>
            <person name="Henkel C."/>
            <person name="Chen W.J."/>
            <person name="Zahm M."/>
            <person name="Cabau C."/>
            <person name="Klopp C."/>
            <person name="Thompson A.W."/>
            <person name="Robinson-Rechavi M."/>
            <person name="Braasch I."/>
            <person name="Lecointre G."/>
            <person name="Bobe J."/>
            <person name="Postlethwait J.H."/>
            <person name="Berthelot C."/>
            <person name="Roest Crollius H."/>
            <person name="Guiguen Y."/>
        </authorList>
    </citation>
    <scope>NUCLEOTIDE SEQUENCE</scope>
    <source>
        <strain evidence="2">NC1722</strain>
    </source>
</reference>
<feature type="compositionally biased region" description="Polar residues" evidence="1">
    <location>
        <begin position="96"/>
        <end position="112"/>
    </location>
</feature>
<dbReference type="EMBL" id="JAINUG010000919">
    <property type="protein sequence ID" value="KAJ8361714.1"/>
    <property type="molecule type" value="Genomic_DNA"/>
</dbReference>
<protein>
    <submittedName>
        <fullName evidence="2">Uncharacterized protein</fullName>
    </submittedName>
</protein>
<feature type="region of interest" description="Disordered" evidence="1">
    <location>
        <begin position="1"/>
        <end position="21"/>
    </location>
</feature>
<gene>
    <name evidence="2" type="ORF">AAFF_G00429560</name>
</gene>
<keyword evidence="3" id="KW-1185">Reference proteome</keyword>
<accession>A0AAD7VYS6</accession>